<keyword evidence="3" id="KW-0560">Oxidoreductase</keyword>
<name>A0A0C1ZE53_9VIBR</name>
<dbReference type="PANTHER" id="PTHR22893:SF135">
    <property type="entry name" value="NAD(P)H:FLAVIN OXIDOREDUCTASE SYE2"/>
    <property type="match status" value="1"/>
</dbReference>
<evidence type="ECO:0000313" key="6">
    <source>
        <dbReference type="Proteomes" id="UP000031586"/>
    </source>
</evidence>
<comment type="similarity">
    <text evidence="2">Belongs to the NADH:flavin oxidoreductase/NADH oxidase family.</text>
</comment>
<comment type="caution">
    <text evidence="5">The sequence shown here is derived from an EMBL/GenBank/DDBJ whole genome shotgun (WGS) entry which is preliminary data.</text>
</comment>
<reference evidence="5 6" key="1">
    <citation type="submission" date="2014-07" db="EMBL/GenBank/DDBJ databases">
        <title>Unique and conserved regions in Vibrio harveyi and related species in comparison with the shrimp pathogen Vibrio harveyi CAIM 1792.</title>
        <authorList>
            <person name="Espinoza-Valles I."/>
            <person name="Vora G."/>
            <person name="Leekitcharoenphon P."/>
            <person name="Ussery D."/>
            <person name="Hoj L."/>
            <person name="Gomez-Gil B."/>
        </authorList>
    </citation>
    <scope>NUCLEOTIDE SEQUENCE [LARGE SCALE GENOMIC DNA]</scope>
    <source>
        <strain evidence="6">CAIM 1854 / LMG 25443</strain>
    </source>
</reference>
<dbReference type="Proteomes" id="UP000031586">
    <property type="component" value="Unassembled WGS sequence"/>
</dbReference>
<organism evidence="5 6">
    <name type="scientific">Vibrio owensii CAIM 1854 = LMG 25443</name>
    <dbReference type="NCBI Taxonomy" id="1229493"/>
    <lineage>
        <taxon>Bacteria</taxon>
        <taxon>Pseudomonadati</taxon>
        <taxon>Pseudomonadota</taxon>
        <taxon>Gammaproteobacteria</taxon>
        <taxon>Vibrionales</taxon>
        <taxon>Vibrionaceae</taxon>
        <taxon>Vibrio</taxon>
    </lineage>
</organism>
<evidence type="ECO:0000313" key="5">
    <source>
        <dbReference type="EMBL" id="KIF54324.1"/>
    </source>
</evidence>
<dbReference type="InterPro" id="IPR045247">
    <property type="entry name" value="Oye-like"/>
</dbReference>
<dbReference type="Gene3D" id="3.20.20.70">
    <property type="entry name" value="Aldolase class I"/>
    <property type="match status" value="1"/>
</dbReference>
<evidence type="ECO:0000256" key="1">
    <source>
        <dbReference type="ARBA" id="ARBA00001917"/>
    </source>
</evidence>
<dbReference type="GO" id="GO:0005829">
    <property type="term" value="C:cytosol"/>
    <property type="evidence" value="ECO:0007669"/>
    <property type="project" value="UniProtKB-ARBA"/>
</dbReference>
<dbReference type="RefSeq" id="WP_020197509.1">
    <property type="nucleotide sequence ID" value="NZ_BAOH01000121.1"/>
</dbReference>
<dbReference type="GO" id="GO:0010181">
    <property type="term" value="F:FMN binding"/>
    <property type="evidence" value="ECO:0007669"/>
    <property type="project" value="InterPro"/>
</dbReference>
<evidence type="ECO:0000256" key="3">
    <source>
        <dbReference type="ARBA" id="ARBA00023002"/>
    </source>
</evidence>
<evidence type="ECO:0000256" key="2">
    <source>
        <dbReference type="ARBA" id="ARBA00005979"/>
    </source>
</evidence>
<dbReference type="PANTHER" id="PTHR22893">
    <property type="entry name" value="NADH OXIDOREDUCTASE-RELATED"/>
    <property type="match status" value="1"/>
</dbReference>
<sequence>MSNALFNAFQFGDFAVNNRIAMAPMTRSRTSQPGDVPNDMMATYYQQRATAGLIITEGAPISAVGRGYSMTPGIYTQEHIEGWKKTTDAVHKAGGKVFIQLWHVGRRSHDTIAGEQPVSASAIKEPDMVFGPLPEGGFGMIETSMPRALSEDDIKQTTTDFVQAAKNAMEAGFDGVEIHGAHGYLLDQFMRKASNQRDDEYGGSQENRMRFMLEVTEAIAKEIGGDKTAIRLSPFVTEGSNIVDDEIVELTVKALEKLAPMNLAYIHFSENISNYTEATDVFRKQVREVYPNPIMVAGKLTAEKGQALLESGLVDLVAFGQPFITNPDFVYRVENGIELTPVGYDAHSTFYGGDEKGYTDYPCATA</sequence>
<dbReference type="CDD" id="cd02933">
    <property type="entry name" value="OYE_like_FMN"/>
    <property type="match status" value="1"/>
</dbReference>
<gene>
    <name evidence="5" type="ORF">H735_04570</name>
</gene>
<dbReference type="AlphaFoldDB" id="A0A0C1ZE53"/>
<dbReference type="FunFam" id="3.20.20.70:FF:000059">
    <property type="entry name" value="N-ethylmaleimide reductase, FMN-linked"/>
    <property type="match status" value="1"/>
</dbReference>
<dbReference type="InterPro" id="IPR001155">
    <property type="entry name" value="OxRdtase_FMN_N"/>
</dbReference>
<dbReference type="SUPFAM" id="SSF51395">
    <property type="entry name" value="FMN-linked oxidoreductases"/>
    <property type="match status" value="1"/>
</dbReference>
<feature type="domain" description="NADH:flavin oxidoreductase/NADH oxidase N-terminal" evidence="4">
    <location>
        <begin position="5"/>
        <end position="339"/>
    </location>
</feature>
<dbReference type="Pfam" id="PF00724">
    <property type="entry name" value="Oxidored_FMN"/>
    <property type="match status" value="1"/>
</dbReference>
<dbReference type="PATRIC" id="fig|1229493.5.peg.5843"/>
<proteinExistence type="inferred from homology"/>
<comment type="cofactor">
    <cofactor evidence="1">
        <name>FMN</name>
        <dbReference type="ChEBI" id="CHEBI:58210"/>
    </cofactor>
</comment>
<evidence type="ECO:0000259" key="4">
    <source>
        <dbReference type="Pfam" id="PF00724"/>
    </source>
</evidence>
<dbReference type="InterPro" id="IPR013785">
    <property type="entry name" value="Aldolase_TIM"/>
</dbReference>
<protein>
    <submittedName>
        <fullName evidence="5">N-ethylmaleimide reductase</fullName>
    </submittedName>
</protein>
<dbReference type="EMBL" id="JPRD01000008">
    <property type="protein sequence ID" value="KIF54324.1"/>
    <property type="molecule type" value="Genomic_DNA"/>
</dbReference>
<dbReference type="GO" id="GO:0016628">
    <property type="term" value="F:oxidoreductase activity, acting on the CH-CH group of donors, NAD or NADP as acceptor"/>
    <property type="evidence" value="ECO:0007669"/>
    <property type="project" value="UniProtKB-ARBA"/>
</dbReference>
<accession>A0A0C1ZE53</accession>